<keyword evidence="2" id="KW-1185">Reference proteome</keyword>
<dbReference type="EMBL" id="FN653015">
    <property type="protein sequence ID" value="CBY21000.1"/>
    <property type="molecule type" value="Genomic_DNA"/>
</dbReference>
<evidence type="ECO:0000313" key="1">
    <source>
        <dbReference type="EMBL" id="CBY21000.1"/>
    </source>
</evidence>
<gene>
    <name evidence="1" type="ORF">GSOID_T00001011001</name>
</gene>
<evidence type="ECO:0000313" key="2">
    <source>
        <dbReference type="Proteomes" id="UP000001307"/>
    </source>
</evidence>
<accession>E4WR11</accession>
<dbReference type="InParanoid" id="E4WR11"/>
<proteinExistence type="predicted"/>
<name>E4WR11_OIKDI</name>
<protein>
    <submittedName>
        <fullName evidence="1">Uncharacterized protein</fullName>
    </submittedName>
</protein>
<reference evidence="1" key="1">
    <citation type="journal article" date="2010" name="Science">
        <title>Plasticity of animal genome architecture unmasked by rapid evolution of a pelagic tunicate.</title>
        <authorList>
            <person name="Denoeud F."/>
            <person name="Henriet S."/>
            <person name="Mungpakdee S."/>
            <person name="Aury J.M."/>
            <person name="Da Silva C."/>
            <person name="Brinkmann H."/>
            <person name="Mikhaleva J."/>
            <person name="Olsen L.C."/>
            <person name="Jubin C."/>
            <person name="Canestro C."/>
            <person name="Bouquet J.M."/>
            <person name="Danks G."/>
            <person name="Poulain J."/>
            <person name="Campsteijn C."/>
            <person name="Adamski M."/>
            <person name="Cross I."/>
            <person name="Yadetie F."/>
            <person name="Muffato M."/>
            <person name="Louis A."/>
            <person name="Butcher S."/>
            <person name="Tsagkogeorga G."/>
            <person name="Konrad A."/>
            <person name="Singh S."/>
            <person name="Jensen M.F."/>
            <person name="Cong E.H."/>
            <person name="Eikeseth-Otteraa H."/>
            <person name="Noel B."/>
            <person name="Anthouard V."/>
            <person name="Porcel B.M."/>
            <person name="Kachouri-Lafond R."/>
            <person name="Nishino A."/>
            <person name="Ugolini M."/>
            <person name="Chourrout P."/>
            <person name="Nishida H."/>
            <person name="Aasland R."/>
            <person name="Huzurbazar S."/>
            <person name="Westhof E."/>
            <person name="Delsuc F."/>
            <person name="Lehrach H."/>
            <person name="Reinhardt R."/>
            <person name="Weissenbach J."/>
            <person name="Roy S.W."/>
            <person name="Artiguenave F."/>
            <person name="Postlethwait J.H."/>
            <person name="Manak J.R."/>
            <person name="Thompson E.M."/>
            <person name="Jaillon O."/>
            <person name="Du Pasquier L."/>
            <person name="Boudinot P."/>
            <person name="Liberles D.A."/>
            <person name="Volff J.N."/>
            <person name="Philippe H."/>
            <person name="Lenhard B."/>
            <person name="Roest Crollius H."/>
            <person name="Wincker P."/>
            <person name="Chourrout D."/>
        </authorList>
    </citation>
    <scope>NUCLEOTIDE SEQUENCE [LARGE SCALE GENOMIC DNA]</scope>
</reference>
<organism evidence="1">
    <name type="scientific">Oikopleura dioica</name>
    <name type="common">Tunicate</name>
    <dbReference type="NCBI Taxonomy" id="34765"/>
    <lineage>
        <taxon>Eukaryota</taxon>
        <taxon>Metazoa</taxon>
        <taxon>Chordata</taxon>
        <taxon>Tunicata</taxon>
        <taxon>Appendicularia</taxon>
        <taxon>Copelata</taxon>
        <taxon>Oikopleuridae</taxon>
        <taxon>Oikopleura</taxon>
    </lineage>
</organism>
<dbReference type="AlphaFoldDB" id="E4WR11"/>
<dbReference type="OrthoDB" id="10501588at2759"/>
<dbReference type="Proteomes" id="UP000001307">
    <property type="component" value="Unassembled WGS sequence"/>
</dbReference>
<sequence>MQHDLKSPSKTEINYIRSRELEKNRYFVANVKNDRLRRQFDNSVFGSGAKLRHLSSRSLIVGQSVHFLELERQRIDHERRSASNFRSLPQRRRKNLKSLEDLKGEIQHKEMLRLLRNFNEKFIEKPKHKYHLLVPSVAPRVLDPDEYDDSHDQDSDKAIIEKFNLIKRQLPKLTEQAKLKEETLEREKLHKTRHPGSVKLLRYVRSDKPRKYEIELTNIFADEKAHATSRPVSIK</sequence>